<evidence type="ECO:0000256" key="2">
    <source>
        <dbReference type="ARBA" id="ARBA00023125"/>
    </source>
</evidence>
<dbReference type="InterPro" id="IPR018060">
    <property type="entry name" value="HTH_AraC"/>
</dbReference>
<dbReference type="SMART" id="SM00342">
    <property type="entry name" value="HTH_ARAC"/>
    <property type="match status" value="1"/>
</dbReference>
<dbReference type="PRINTS" id="PR00032">
    <property type="entry name" value="HTHARAC"/>
</dbReference>
<dbReference type="InterPro" id="IPR014710">
    <property type="entry name" value="RmlC-like_jellyroll"/>
</dbReference>
<dbReference type="OrthoDB" id="9793451at2"/>
<dbReference type="PANTHER" id="PTHR43280">
    <property type="entry name" value="ARAC-FAMILY TRANSCRIPTIONAL REGULATOR"/>
    <property type="match status" value="1"/>
</dbReference>
<dbReference type="Gene3D" id="2.60.120.10">
    <property type="entry name" value="Jelly Rolls"/>
    <property type="match status" value="1"/>
</dbReference>
<evidence type="ECO:0000256" key="3">
    <source>
        <dbReference type="ARBA" id="ARBA00023163"/>
    </source>
</evidence>
<dbReference type="PANTHER" id="PTHR43280:SF32">
    <property type="entry name" value="TRANSCRIPTIONAL REGULATORY PROTEIN"/>
    <property type="match status" value="1"/>
</dbReference>
<name>A0A1X9YWZ3_9BACT</name>
<organism evidence="5 6">
    <name type="scientific">Pontibacter actiniarum</name>
    <dbReference type="NCBI Taxonomy" id="323450"/>
    <lineage>
        <taxon>Bacteria</taxon>
        <taxon>Pseudomonadati</taxon>
        <taxon>Bacteroidota</taxon>
        <taxon>Cytophagia</taxon>
        <taxon>Cytophagales</taxon>
        <taxon>Hymenobacteraceae</taxon>
        <taxon>Pontibacter</taxon>
    </lineage>
</organism>
<dbReference type="GO" id="GO:0043565">
    <property type="term" value="F:sequence-specific DNA binding"/>
    <property type="evidence" value="ECO:0007669"/>
    <property type="project" value="InterPro"/>
</dbReference>
<keyword evidence="3" id="KW-0804">Transcription</keyword>
<dbReference type="GO" id="GO:0003700">
    <property type="term" value="F:DNA-binding transcription factor activity"/>
    <property type="evidence" value="ECO:0007669"/>
    <property type="project" value="InterPro"/>
</dbReference>
<dbReference type="RefSeq" id="WP_025608956.1">
    <property type="nucleotide sequence ID" value="NZ_CP021235.1"/>
</dbReference>
<dbReference type="SUPFAM" id="SSF51215">
    <property type="entry name" value="Regulatory protein AraC"/>
    <property type="match status" value="1"/>
</dbReference>
<dbReference type="InterPro" id="IPR037923">
    <property type="entry name" value="HTH-like"/>
</dbReference>
<dbReference type="Gene3D" id="1.10.10.60">
    <property type="entry name" value="Homeodomain-like"/>
    <property type="match status" value="1"/>
</dbReference>
<dbReference type="EMBL" id="CP021235">
    <property type="protein sequence ID" value="ARS37311.1"/>
    <property type="molecule type" value="Genomic_DNA"/>
</dbReference>
<gene>
    <name evidence="5" type="ORF">CA264_18840</name>
</gene>
<dbReference type="KEGG" id="pact:CA264_18840"/>
<evidence type="ECO:0000256" key="1">
    <source>
        <dbReference type="ARBA" id="ARBA00023015"/>
    </source>
</evidence>
<dbReference type="InterPro" id="IPR003313">
    <property type="entry name" value="AraC-bd"/>
</dbReference>
<dbReference type="InterPro" id="IPR009057">
    <property type="entry name" value="Homeodomain-like_sf"/>
</dbReference>
<dbReference type="Pfam" id="PF02311">
    <property type="entry name" value="AraC_binding"/>
    <property type="match status" value="1"/>
</dbReference>
<dbReference type="InterPro" id="IPR020449">
    <property type="entry name" value="Tscrpt_reg_AraC-type_HTH"/>
</dbReference>
<protein>
    <submittedName>
        <fullName evidence="5">AraC family transcriptional regulator</fullName>
    </submittedName>
</protein>
<dbReference type="AlphaFoldDB" id="A0A1X9YWZ3"/>
<dbReference type="SUPFAM" id="SSF46689">
    <property type="entry name" value="Homeodomain-like"/>
    <property type="match status" value="1"/>
</dbReference>
<reference evidence="6" key="1">
    <citation type="submission" date="2017-05" db="EMBL/GenBank/DDBJ databases">
        <authorList>
            <person name="Ray J."/>
            <person name="Price M."/>
            <person name="Deutschbauer A."/>
        </authorList>
    </citation>
    <scope>NUCLEOTIDE SEQUENCE [LARGE SCALE GENOMIC DNA]</scope>
    <source>
        <strain evidence="6">DSM 19842</strain>
    </source>
</reference>
<dbReference type="PROSITE" id="PS01124">
    <property type="entry name" value="HTH_ARAC_FAMILY_2"/>
    <property type="match status" value="1"/>
</dbReference>
<dbReference type="Pfam" id="PF12833">
    <property type="entry name" value="HTH_18"/>
    <property type="match status" value="1"/>
</dbReference>
<evidence type="ECO:0000313" key="6">
    <source>
        <dbReference type="Proteomes" id="UP000266292"/>
    </source>
</evidence>
<accession>A0A1X9YWZ3</accession>
<evidence type="ECO:0000313" key="5">
    <source>
        <dbReference type="EMBL" id="ARS37311.1"/>
    </source>
</evidence>
<keyword evidence="1" id="KW-0805">Transcription regulation</keyword>
<keyword evidence="6" id="KW-1185">Reference proteome</keyword>
<dbReference type="Proteomes" id="UP000266292">
    <property type="component" value="Chromosome"/>
</dbReference>
<sequence>MKQKQFPVYCIEEYPGKAQERDKVFYMTRLEELVQRFENIDKPHSHTFYLAMMVTSGSGTHTIDFVTHPIQPPQLFFLTPGQVHSWSLSPDIEGVSVFFEANFFLQRYPQRLYQYPFFHSQQHKPLLALPKDSFWQNLVECMFREYEAQLPHRNEVLLSFLHILLENSARLYRSEALQGKAAGAVAKVREFELLLNQHFLDKREVKDYAHMLHITPNHLNVLCKSTVGKTASQLVQERVMVEAQRLLLHSTLSVKEIAYQLQFEDNSYFSRFFKKHSGKTPEQFRKSQ</sequence>
<evidence type="ECO:0000259" key="4">
    <source>
        <dbReference type="PROSITE" id="PS01124"/>
    </source>
</evidence>
<keyword evidence="2" id="KW-0238">DNA-binding</keyword>
<feature type="domain" description="HTH araC/xylS-type" evidence="4">
    <location>
        <begin position="189"/>
        <end position="287"/>
    </location>
</feature>
<dbReference type="STRING" id="709015.GCA_000472485_03802"/>
<proteinExistence type="predicted"/>